<evidence type="ECO:0000313" key="3">
    <source>
        <dbReference type="EMBL" id="HJF33532.1"/>
    </source>
</evidence>
<dbReference type="Pfam" id="PF05913">
    <property type="entry name" value="MupG_C"/>
    <property type="match status" value="1"/>
</dbReference>
<dbReference type="InterPro" id="IPR017853">
    <property type="entry name" value="GH"/>
</dbReference>
<dbReference type="InterPro" id="IPR043894">
    <property type="entry name" value="MupG_C"/>
</dbReference>
<evidence type="ECO:0000259" key="2">
    <source>
        <dbReference type="Pfam" id="PF19200"/>
    </source>
</evidence>
<evidence type="ECO:0000313" key="4">
    <source>
        <dbReference type="Proteomes" id="UP000698173"/>
    </source>
</evidence>
<dbReference type="EMBL" id="DYWT01000264">
    <property type="protein sequence ID" value="HJF33532.1"/>
    <property type="molecule type" value="Genomic_DNA"/>
</dbReference>
<name>A0A921G2L3_SPOPS</name>
<dbReference type="Pfam" id="PF19200">
    <property type="entry name" value="MupG_N"/>
    <property type="match status" value="1"/>
</dbReference>
<dbReference type="AlphaFoldDB" id="A0A921G2L3"/>
<dbReference type="PANTHER" id="PTHR38435:SF1">
    <property type="entry name" value="DUF871 DOMAIN-CONTAINING PROTEIN"/>
    <property type="match status" value="1"/>
</dbReference>
<dbReference type="InterPro" id="IPR029000">
    <property type="entry name" value="Cyclophilin-like_dom_sf"/>
</dbReference>
<dbReference type="Gene3D" id="3.20.20.70">
    <property type="entry name" value="Aldolase class I"/>
    <property type="match status" value="1"/>
</dbReference>
<comment type="caution">
    <text evidence="3">The sequence shown here is derived from an EMBL/GenBank/DDBJ whole genome shotgun (WGS) entry which is preliminary data.</text>
</comment>
<reference evidence="3" key="2">
    <citation type="submission" date="2021-09" db="EMBL/GenBank/DDBJ databases">
        <authorList>
            <person name="Gilroy R."/>
        </authorList>
    </citation>
    <scope>NUCLEOTIDE SEQUENCE</scope>
    <source>
        <strain evidence="3">CHK171-7178</strain>
    </source>
</reference>
<evidence type="ECO:0000259" key="1">
    <source>
        <dbReference type="Pfam" id="PF05913"/>
    </source>
</evidence>
<dbReference type="SUPFAM" id="SSF50891">
    <property type="entry name" value="Cyclophilin-like"/>
    <property type="match status" value="1"/>
</dbReference>
<dbReference type="Gene3D" id="2.40.100.10">
    <property type="entry name" value="Cyclophilin-like"/>
    <property type="match status" value="1"/>
</dbReference>
<feature type="domain" description="6-phospho-N-acetylmuramidase N-terminal" evidence="2">
    <location>
        <begin position="4"/>
        <end position="236"/>
    </location>
</feature>
<dbReference type="InterPro" id="IPR008589">
    <property type="entry name" value="MupG"/>
</dbReference>
<dbReference type="SUPFAM" id="SSF51445">
    <property type="entry name" value="(Trans)glycosidases"/>
    <property type="match status" value="1"/>
</dbReference>
<dbReference type="InterPro" id="IPR043797">
    <property type="entry name" value="MupG_N"/>
</dbReference>
<dbReference type="InterPro" id="IPR013785">
    <property type="entry name" value="Aldolase_TIM"/>
</dbReference>
<protein>
    <submittedName>
        <fullName evidence="3">DUF871 domain-containing protein</fullName>
    </submittedName>
</protein>
<organism evidence="3 4">
    <name type="scientific">Sporosarcina psychrophila</name>
    <name type="common">Bacillus psychrophilus</name>
    <dbReference type="NCBI Taxonomy" id="1476"/>
    <lineage>
        <taxon>Bacteria</taxon>
        <taxon>Bacillati</taxon>
        <taxon>Bacillota</taxon>
        <taxon>Bacilli</taxon>
        <taxon>Bacillales</taxon>
        <taxon>Caryophanaceae</taxon>
        <taxon>Sporosarcina</taxon>
    </lineage>
</organism>
<accession>A0A921G2L3</accession>
<proteinExistence type="predicted"/>
<gene>
    <name evidence="3" type="ORF">K8V56_17350</name>
</gene>
<dbReference type="PANTHER" id="PTHR38435">
    <property type="match status" value="1"/>
</dbReference>
<dbReference type="Proteomes" id="UP000698173">
    <property type="component" value="Unassembled WGS sequence"/>
</dbReference>
<feature type="domain" description="6-phospho-N-acetylmuramidase C-terminal" evidence="1">
    <location>
        <begin position="243"/>
        <end position="356"/>
    </location>
</feature>
<sequence length="359" mass="41005">MRRLGISIYPQYGTEKELVDYIEKASAYGFSRIFTCLMSAGGDQDVRRLKTVLKRANGLGFEVIADVSPSVFEEQKLTYKDLSYFKELGFSGLRLDLGFSGFEESIMSFNEHGLSIELNMSQGTKYLEQILSYQPNKQQLIGCHNFYPRRYTGLSREHFIKCSTQYKENGIRTAAMISSKDAAFGPWPVQEGLPTLEEHRDIAIEIQAKDLFQTNLIDDVIIGNAFASEEELKRLSLLNRYLLELNVEFNEKATKTEKEIALGANHFNRGDVSAYVIRSTQSRVAYQQKDFPPHDTDLIPRGSVTIDNDGYERYKGELHIALKDMENSGNTNIVATVDKNEQFLLDQIQPWQKFKLIEK</sequence>
<reference evidence="3" key="1">
    <citation type="journal article" date="2021" name="PeerJ">
        <title>Extensive microbial diversity within the chicken gut microbiome revealed by metagenomics and culture.</title>
        <authorList>
            <person name="Gilroy R."/>
            <person name="Ravi A."/>
            <person name="Getino M."/>
            <person name="Pursley I."/>
            <person name="Horton D.L."/>
            <person name="Alikhan N.F."/>
            <person name="Baker D."/>
            <person name="Gharbi K."/>
            <person name="Hall N."/>
            <person name="Watson M."/>
            <person name="Adriaenssens E.M."/>
            <person name="Foster-Nyarko E."/>
            <person name="Jarju S."/>
            <person name="Secka A."/>
            <person name="Antonio M."/>
            <person name="Oren A."/>
            <person name="Chaudhuri R.R."/>
            <person name="La Ragione R."/>
            <person name="Hildebrand F."/>
            <person name="Pallen M.J."/>
        </authorList>
    </citation>
    <scope>NUCLEOTIDE SEQUENCE</scope>
    <source>
        <strain evidence="3">CHK171-7178</strain>
    </source>
</reference>